<keyword evidence="4" id="KW-1003">Cell membrane</keyword>
<evidence type="ECO:0000256" key="3">
    <source>
        <dbReference type="ARBA" id="ARBA00010031"/>
    </source>
</evidence>
<dbReference type="Pfam" id="PF05730">
    <property type="entry name" value="CFEM"/>
    <property type="match status" value="1"/>
</dbReference>
<dbReference type="GO" id="GO:0005576">
    <property type="term" value="C:extracellular region"/>
    <property type="evidence" value="ECO:0007669"/>
    <property type="project" value="UniProtKB-SubCell"/>
</dbReference>
<feature type="signal peptide" evidence="14">
    <location>
        <begin position="1"/>
        <end position="19"/>
    </location>
</feature>
<protein>
    <recommendedName>
        <fullName evidence="15">CFEM domain-containing protein</fullName>
    </recommendedName>
</protein>
<evidence type="ECO:0000256" key="10">
    <source>
        <dbReference type="ARBA" id="ARBA00023136"/>
    </source>
</evidence>
<feature type="domain" description="CFEM" evidence="15">
    <location>
        <begin position="5"/>
        <end position="119"/>
    </location>
</feature>
<dbReference type="InterPro" id="IPR051735">
    <property type="entry name" value="CFEM_domain"/>
</dbReference>
<keyword evidence="9" id="KW-0408">Iron</keyword>
<evidence type="ECO:0000313" key="16">
    <source>
        <dbReference type="EMBL" id="KAJ7337468.1"/>
    </source>
</evidence>
<keyword evidence="11" id="KW-1015">Disulfide bond</keyword>
<keyword evidence="13" id="KW-0449">Lipoprotein</keyword>
<evidence type="ECO:0000256" key="6">
    <source>
        <dbReference type="ARBA" id="ARBA00022617"/>
    </source>
</evidence>
<evidence type="ECO:0000256" key="1">
    <source>
        <dbReference type="ARBA" id="ARBA00004609"/>
    </source>
</evidence>
<evidence type="ECO:0000313" key="17">
    <source>
        <dbReference type="Proteomes" id="UP001218218"/>
    </source>
</evidence>
<dbReference type="PANTHER" id="PTHR37928">
    <property type="entry name" value="CFEM DOMAIN PROTEIN (AFU_ORTHOLOGUE AFUA_6G14090)"/>
    <property type="match status" value="1"/>
</dbReference>
<keyword evidence="6" id="KW-0349">Heme</keyword>
<evidence type="ECO:0000256" key="2">
    <source>
        <dbReference type="ARBA" id="ARBA00004613"/>
    </source>
</evidence>
<dbReference type="InterPro" id="IPR008427">
    <property type="entry name" value="Extracellular_membr_CFEM_dom"/>
</dbReference>
<comment type="caution">
    <text evidence="16">The sequence shown here is derived from an EMBL/GenBank/DDBJ whole genome shotgun (WGS) entry which is preliminary data.</text>
</comment>
<accession>A0AAD6ZT17</accession>
<proteinExistence type="inferred from homology"/>
<keyword evidence="17" id="KW-1185">Reference proteome</keyword>
<dbReference type="AlphaFoldDB" id="A0AAD6ZT17"/>
<gene>
    <name evidence="16" type="ORF">DFH08DRAFT_254561</name>
</gene>
<evidence type="ECO:0000256" key="9">
    <source>
        <dbReference type="ARBA" id="ARBA00023004"/>
    </source>
</evidence>
<comment type="similarity">
    <text evidence="3">Belongs to the RBT5 family.</text>
</comment>
<keyword evidence="10" id="KW-0472">Membrane</keyword>
<evidence type="ECO:0000256" key="12">
    <source>
        <dbReference type="ARBA" id="ARBA00023180"/>
    </source>
</evidence>
<evidence type="ECO:0000256" key="11">
    <source>
        <dbReference type="ARBA" id="ARBA00023157"/>
    </source>
</evidence>
<dbReference type="PROSITE" id="PS52012">
    <property type="entry name" value="CFEM"/>
    <property type="match status" value="1"/>
</dbReference>
<feature type="chain" id="PRO_5042124049" description="CFEM domain-containing protein" evidence="14">
    <location>
        <begin position="20"/>
        <end position="169"/>
    </location>
</feature>
<evidence type="ECO:0000259" key="15">
    <source>
        <dbReference type="PROSITE" id="PS52012"/>
    </source>
</evidence>
<sequence length="169" mass="16184">MRFSTALAVFSLFAASVSATYTPAYGLSRRQSPPSCEADCLAHPSLGNCKANDLTCLCNNSDFVQGTFNCIQAACHGADLAAAINIAAATCQAVGVTLSSASGAAFSATASLGSSAPAGASTPAASAPSSTASAPGASTTPATTGGALASTANTALLGLAAVGVIAFSL</sequence>
<comment type="subcellular location">
    <subcellularLocation>
        <location evidence="1">Cell membrane</location>
        <topology evidence="1">Lipid-anchor</topology>
        <topology evidence="1">GPI-anchor</topology>
    </subcellularLocation>
    <subcellularLocation>
        <location evidence="2">Secreted</location>
    </subcellularLocation>
</comment>
<evidence type="ECO:0000256" key="4">
    <source>
        <dbReference type="ARBA" id="ARBA00022475"/>
    </source>
</evidence>
<dbReference type="EMBL" id="JARIHO010000029">
    <property type="protein sequence ID" value="KAJ7337468.1"/>
    <property type="molecule type" value="Genomic_DNA"/>
</dbReference>
<reference evidence="16" key="1">
    <citation type="submission" date="2023-03" db="EMBL/GenBank/DDBJ databases">
        <title>Massive genome expansion in bonnet fungi (Mycena s.s.) driven by repeated elements and novel gene families across ecological guilds.</title>
        <authorList>
            <consortium name="Lawrence Berkeley National Laboratory"/>
            <person name="Harder C.B."/>
            <person name="Miyauchi S."/>
            <person name="Viragh M."/>
            <person name="Kuo A."/>
            <person name="Thoen E."/>
            <person name="Andreopoulos B."/>
            <person name="Lu D."/>
            <person name="Skrede I."/>
            <person name="Drula E."/>
            <person name="Henrissat B."/>
            <person name="Morin E."/>
            <person name="Kohler A."/>
            <person name="Barry K."/>
            <person name="LaButti K."/>
            <person name="Morin E."/>
            <person name="Salamov A."/>
            <person name="Lipzen A."/>
            <person name="Mereny Z."/>
            <person name="Hegedus B."/>
            <person name="Baldrian P."/>
            <person name="Stursova M."/>
            <person name="Weitz H."/>
            <person name="Taylor A."/>
            <person name="Grigoriev I.V."/>
            <person name="Nagy L.G."/>
            <person name="Martin F."/>
            <person name="Kauserud H."/>
        </authorList>
    </citation>
    <scope>NUCLEOTIDE SEQUENCE</scope>
    <source>
        <strain evidence="16">CBHHK002</strain>
    </source>
</reference>
<keyword evidence="5" id="KW-0964">Secreted</keyword>
<evidence type="ECO:0000256" key="8">
    <source>
        <dbReference type="ARBA" id="ARBA00022729"/>
    </source>
</evidence>
<evidence type="ECO:0000256" key="5">
    <source>
        <dbReference type="ARBA" id="ARBA00022525"/>
    </source>
</evidence>
<dbReference type="GO" id="GO:0005886">
    <property type="term" value="C:plasma membrane"/>
    <property type="evidence" value="ECO:0007669"/>
    <property type="project" value="UniProtKB-SubCell"/>
</dbReference>
<name>A0AAD6ZT17_9AGAR</name>
<evidence type="ECO:0000256" key="14">
    <source>
        <dbReference type="SAM" id="SignalP"/>
    </source>
</evidence>
<dbReference type="GO" id="GO:0046872">
    <property type="term" value="F:metal ion binding"/>
    <property type="evidence" value="ECO:0007669"/>
    <property type="project" value="UniProtKB-KW"/>
</dbReference>
<keyword evidence="8 14" id="KW-0732">Signal</keyword>
<keyword evidence="12" id="KW-0325">Glycoprotein</keyword>
<dbReference type="PANTHER" id="PTHR37928:SF2">
    <property type="entry name" value="GPI ANCHORED CFEM DOMAIN PROTEIN (AFU_ORTHOLOGUE AFUA_6G10580)"/>
    <property type="match status" value="1"/>
</dbReference>
<evidence type="ECO:0000256" key="13">
    <source>
        <dbReference type="ARBA" id="ARBA00023288"/>
    </source>
</evidence>
<evidence type="ECO:0000256" key="7">
    <source>
        <dbReference type="ARBA" id="ARBA00022723"/>
    </source>
</evidence>
<organism evidence="16 17">
    <name type="scientific">Mycena albidolilacea</name>
    <dbReference type="NCBI Taxonomy" id="1033008"/>
    <lineage>
        <taxon>Eukaryota</taxon>
        <taxon>Fungi</taxon>
        <taxon>Dikarya</taxon>
        <taxon>Basidiomycota</taxon>
        <taxon>Agaricomycotina</taxon>
        <taxon>Agaricomycetes</taxon>
        <taxon>Agaricomycetidae</taxon>
        <taxon>Agaricales</taxon>
        <taxon>Marasmiineae</taxon>
        <taxon>Mycenaceae</taxon>
        <taxon>Mycena</taxon>
    </lineage>
</organism>
<keyword evidence="7" id="KW-0479">Metal-binding</keyword>
<dbReference type="Proteomes" id="UP001218218">
    <property type="component" value="Unassembled WGS sequence"/>
</dbReference>